<keyword evidence="1" id="KW-0472">Membrane</keyword>
<evidence type="ECO:0000256" key="1">
    <source>
        <dbReference type="SAM" id="Phobius"/>
    </source>
</evidence>
<dbReference type="Pfam" id="PF24686">
    <property type="entry name" value="FLQE3_permease"/>
    <property type="match status" value="1"/>
</dbReference>
<protein>
    <recommendedName>
        <fullName evidence="4">Fluoroquinolone transport system permease protein</fullName>
    </recommendedName>
</protein>
<feature type="transmembrane region" description="Helical" evidence="1">
    <location>
        <begin position="90"/>
        <end position="113"/>
    </location>
</feature>
<sequence length="233" mass="26696">MMKNLELFTFDVRFQFRHGFYAAYALVSVIYIGLLLLVPASYVEQTSVLIIFTDPSVLGFFFVGGLVLLEKDQSIFNTLFVSPIRIHDYLISKVLSLTLLAMVSSSIIFFVVHQHHVDYLPFLIAVMFCSIFFTLLGILLAARVDSVNMFLYTSPLIVIVFYLPLLSFFNITDSVLFYLLPTQAVLVLLEGALDNLTVQDYIYAIAVFMPWLSFSYVLSYHSFQRFLRTKCFS</sequence>
<organism evidence="2 3">
    <name type="scientific">Gracilibacillus salitolerans</name>
    <dbReference type="NCBI Taxonomy" id="2663022"/>
    <lineage>
        <taxon>Bacteria</taxon>
        <taxon>Bacillati</taxon>
        <taxon>Bacillota</taxon>
        <taxon>Bacilli</taxon>
        <taxon>Bacillales</taxon>
        <taxon>Bacillaceae</taxon>
        <taxon>Gracilibacillus</taxon>
    </lineage>
</organism>
<dbReference type="KEGG" id="grc:GI584_13580"/>
<keyword evidence="3" id="KW-1185">Reference proteome</keyword>
<feature type="transmembrane region" description="Helical" evidence="1">
    <location>
        <begin position="156"/>
        <end position="181"/>
    </location>
</feature>
<evidence type="ECO:0008006" key="4">
    <source>
        <dbReference type="Google" id="ProtNLM"/>
    </source>
</evidence>
<evidence type="ECO:0000313" key="2">
    <source>
        <dbReference type="EMBL" id="QGH35008.1"/>
    </source>
</evidence>
<feature type="transmembrane region" description="Helical" evidence="1">
    <location>
        <begin position="48"/>
        <end position="69"/>
    </location>
</feature>
<keyword evidence="1" id="KW-1133">Transmembrane helix</keyword>
<evidence type="ECO:0000313" key="3">
    <source>
        <dbReference type="Proteomes" id="UP000339690"/>
    </source>
</evidence>
<reference evidence="2 3" key="1">
    <citation type="submission" date="2019-11" db="EMBL/GenBank/DDBJ databases">
        <title>Gracilibacillus salitolerans sp. nov., a moderate halophile isolated from a saline soil in northwest China.</title>
        <authorList>
            <person name="Gan L."/>
        </authorList>
    </citation>
    <scope>NUCLEOTIDE SEQUENCE [LARGE SCALE GENOMIC DNA]</scope>
    <source>
        <strain evidence="2 3">SCU50</strain>
    </source>
</reference>
<gene>
    <name evidence="2" type="ORF">GI584_13580</name>
</gene>
<dbReference type="InterPro" id="IPR056926">
    <property type="entry name" value="FLQE3_permease"/>
</dbReference>
<keyword evidence="1" id="KW-0812">Transmembrane</keyword>
<feature type="transmembrane region" description="Helical" evidence="1">
    <location>
        <begin position="119"/>
        <end position="144"/>
    </location>
</feature>
<feature type="transmembrane region" description="Helical" evidence="1">
    <location>
        <begin position="21"/>
        <end position="42"/>
    </location>
</feature>
<proteinExistence type="predicted"/>
<dbReference type="Proteomes" id="UP000339690">
    <property type="component" value="Chromosome"/>
</dbReference>
<name>A0A5Q2TPT7_9BACI</name>
<accession>A0A5Q2TPT7</accession>
<dbReference type="AlphaFoldDB" id="A0A5Q2TPT7"/>
<feature type="transmembrane region" description="Helical" evidence="1">
    <location>
        <begin position="201"/>
        <end position="220"/>
    </location>
</feature>
<dbReference type="EMBL" id="CP045915">
    <property type="protein sequence ID" value="QGH35008.1"/>
    <property type="molecule type" value="Genomic_DNA"/>
</dbReference>